<evidence type="ECO:0000256" key="2">
    <source>
        <dbReference type="ARBA" id="ARBA00012334"/>
    </source>
</evidence>
<organism evidence="6">
    <name type="scientific">freshwater metagenome</name>
    <dbReference type="NCBI Taxonomy" id="449393"/>
    <lineage>
        <taxon>unclassified sequences</taxon>
        <taxon>metagenomes</taxon>
        <taxon>ecological metagenomes</taxon>
    </lineage>
</organism>
<evidence type="ECO:0000256" key="1">
    <source>
        <dbReference type="ARBA" id="ARBA00004821"/>
    </source>
</evidence>
<dbReference type="InterPro" id="IPR045864">
    <property type="entry name" value="aa-tRNA-synth_II/BPL/LPL"/>
</dbReference>
<proteinExistence type="inferred from homology"/>
<comment type="pathway">
    <text evidence="1">Protein modification; protein lipoylation via endogenous pathway; protein N(6)-(lipoyl)lysine from octanoyl-[acyl-carrier-protein]: step 1/2.</text>
</comment>
<evidence type="ECO:0000256" key="4">
    <source>
        <dbReference type="ARBA" id="ARBA00023315"/>
    </source>
</evidence>
<dbReference type="EC" id="2.3.1.181" evidence="2"/>
<evidence type="ECO:0000259" key="5">
    <source>
        <dbReference type="PROSITE" id="PS51733"/>
    </source>
</evidence>
<feature type="domain" description="BPL/LPL catalytic" evidence="5">
    <location>
        <begin position="35"/>
        <end position="212"/>
    </location>
</feature>
<dbReference type="InterPro" id="IPR020605">
    <property type="entry name" value="Octanoyltransferase_CS"/>
</dbReference>
<gene>
    <name evidence="6" type="ORF">UFOPK3444_00823</name>
</gene>
<dbReference type="CDD" id="cd16444">
    <property type="entry name" value="LipB"/>
    <property type="match status" value="1"/>
</dbReference>
<dbReference type="PROSITE" id="PS51733">
    <property type="entry name" value="BPL_LPL_CATALYTIC"/>
    <property type="match status" value="1"/>
</dbReference>
<dbReference type="HAMAP" id="MF_00013">
    <property type="entry name" value="LipB"/>
    <property type="match status" value="1"/>
</dbReference>
<dbReference type="GO" id="GO:0009249">
    <property type="term" value="P:protein lipoylation"/>
    <property type="evidence" value="ECO:0007669"/>
    <property type="project" value="InterPro"/>
</dbReference>
<keyword evidence="3" id="KW-0808">Transferase</keyword>
<dbReference type="NCBIfam" id="TIGR00214">
    <property type="entry name" value="lipB"/>
    <property type="match status" value="1"/>
</dbReference>
<protein>
    <recommendedName>
        <fullName evidence="2">lipoyl(octanoyl) transferase</fullName>
        <ecNumber evidence="2">2.3.1.181</ecNumber>
    </recommendedName>
</protein>
<dbReference type="PANTHER" id="PTHR10993:SF7">
    <property type="entry name" value="LIPOYLTRANSFERASE 2, MITOCHONDRIAL-RELATED"/>
    <property type="match status" value="1"/>
</dbReference>
<dbReference type="GO" id="GO:0033819">
    <property type="term" value="F:lipoyl(octanoyl) transferase activity"/>
    <property type="evidence" value="ECO:0007669"/>
    <property type="project" value="UniProtKB-EC"/>
</dbReference>
<dbReference type="Gene3D" id="3.30.930.10">
    <property type="entry name" value="Bira Bifunctional Protein, Domain 2"/>
    <property type="match status" value="1"/>
</dbReference>
<dbReference type="EMBL" id="CAFBLU010000011">
    <property type="protein sequence ID" value="CAB4872692.1"/>
    <property type="molecule type" value="Genomic_DNA"/>
</dbReference>
<dbReference type="InterPro" id="IPR000544">
    <property type="entry name" value="Octanoyltransferase"/>
</dbReference>
<dbReference type="UniPathway" id="UPA00538">
    <property type="reaction ID" value="UER00592"/>
</dbReference>
<reference evidence="6" key="1">
    <citation type="submission" date="2020-05" db="EMBL/GenBank/DDBJ databases">
        <authorList>
            <person name="Chiriac C."/>
            <person name="Salcher M."/>
            <person name="Ghai R."/>
            <person name="Kavagutti S V."/>
        </authorList>
    </citation>
    <scope>NUCLEOTIDE SEQUENCE</scope>
</reference>
<accession>A0A6J7DP20</accession>
<evidence type="ECO:0000256" key="3">
    <source>
        <dbReference type="ARBA" id="ARBA00022679"/>
    </source>
</evidence>
<dbReference type="PROSITE" id="PS01313">
    <property type="entry name" value="LIPB"/>
    <property type="match status" value="1"/>
</dbReference>
<name>A0A6J7DP20_9ZZZZ</name>
<evidence type="ECO:0000313" key="6">
    <source>
        <dbReference type="EMBL" id="CAB4872692.1"/>
    </source>
</evidence>
<sequence>MGSATPELWTCRLGRIGWSDALAMQEQLRDARQQNLIPDTLLLLEHPPTVTLGRRADESEVPSGRESLAASGISVHDADRGGRATCHEPGQLVGYPIMHTTDVTTFVRRIENAVIEGIAECGVESSTREGLTGVWCDDRKIASIGIHVQRGVTTHGFAINSENDLETFKAVIPCGLPGVVMTSIQNEGGDGGLACLRQHIGHAFAGQHKLRQRLVSPGQLGLTDAVIAPSTPCRPAVVA</sequence>
<dbReference type="SUPFAM" id="SSF55681">
    <property type="entry name" value="Class II aaRS and biotin synthetases"/>
    <property type="match status" value="1"/>
</dbReference>
<dbReference type="NCBIfam" id="NF010925">
    <property type="entry name" value="PRK14345.1"/>
    <property type="match status" value="1"/>
</dbReference>
<dbReference type="PANTHER" id="PTHR10993">
    <property type="entry name" value="OCTANOYLTRANSFERASE"/>
    <property type="match status" value="1"/>
</dbReference>
<dbReference type="InterPro" id="IPR004143">
    <property type="entry name" value="BPL_LPL_catalytic"/>
</dbReference>
<dbReference type="Pfam" id="PF21948">
    <property type="entry name" value="LplA-B_cat"/>
    <property type="match status" value="1"/>
</dbReference>
<dbReference type="AlphaFoldDB" id="A0A6J7DP20"/>
<keyword evidence="4" id="KW-0012">Acyltransferase</keyword>